<proteinExistence type="predicted"/>
<reference evidence="1" key="2">
    <citation type="submission" date="2021-05" db="EMBL/GenBank/DDBJ databases">
        <title>Whole genome PacBio Sequel sequence of Salmonella enterica subsp. enterica.</title>
        <authorList>
            <person name="Hoffmann M."/>
            <person name="Balkey M."/>
            <person name="Luo Y."/>
        </authorList>
    </citation>
    <scope>NUCLEOTIDE SEQUENCE</scope>
    <source>
        <strain evidence="1">CFSAN044923</strain>
    </source>
</reference>
<reference evidence="1" key="1">
    <citation type="submission" date="2016-09" db="EMBL/GenBank/DDBJ databases">
        <authorList>
            <person name="Bell R."/>
        </authorList>
    </citation>
    <scope>NUCLEOTIDE SEQUENCE</scope>
    <source>
        <strain evidence="1">CFSAN044923</strain>
    </source>
</reference>
<dbReference type="AlphaFoldDB" id="A0A8E9YA50"/>
<dbReference type="RefSeq" id="WP_154707539.1">
    <property type="nucleotide sequence ID" value="NZ_CP075128.1"/>
</dbReference>
<organism evidence="1">
    <name type="scientific">Salmonella enterica subsp. diarizonae serovar 60:r:e,n,x,z15</name>
    <dbReference type="NCBI Taxonomy" id="1173779"/>
    <lineage>
        <taxon>Bacteria</taxon>
        <taxon>Pseudomonadati</taxon>
        <taxon>Pseudomonadota</taxon>
        <taxon>Gammaproteobacteria</taxon>
        <taxon>Enterobacterales</taxon>
        <taxon>Enterobacteriaceae</taxon>
        <taxon>Salmonella</taxon>
    </lineage>
</organism>
<sequence length="48" mass="5833">MASLKDRFFPDKYQNFSYLISLFTMQRMTFPFEQVNYIACRNPFAILK</sequence>
<gene>
    <name evidence="1" type="ORF">A7S45_015945</name>
</gene>
<name>A0A8E9YA50_SALDZ</name>
<dbReference type="EMBL" id="CP075128">
    <property type="protein sequence ID" value="QWJ45170.1"/>
    <property type="molecule type" value="Genomic_DNA"/>
</dbReference>
<accession>A0A8E9YA50</accession>
<evidence type="ECO:0000313" key="1">
    <source>
        <dbReference type="EMBL" id="QWJ45170.1"/>
    </source>
</evidence>
<protein>
    <submittedName>
        <fullName evidence="1">Uncharacterized protein</fullName>
    </submittedName>
</protein>